<sequence>MPDIDFHSYEPTAGHGLKHDPFNAIVGPRPIGWISSIDTEGRANLAPYSFFNAFNYTPPIIGFSSIGWKDTAANISVTGEFVWNLTDRALAEQMNITSAPVPHDICEFDLAHLARMPSDMITPPRVAASPVQFECQMTQMVQLQTAQGDTVDSWMIFGEVVRVHIRRDLVVDGIYNTADAHPILRAGGPGGYTAIQPQNMFEMLRPHGTQTLERLIREIVPPK</sequence>
<name>A0A149TR05_9PROT</name>
<dbReference type="SMART" id="SM00903">
    <property type="entry name" value="Flavin_Reduct"/>
    <property type="match status" value="1"/>
</dbReference>
<organism evidence="2 3">
    <name type="scientific">Acetobacter tropicalis</name>
    <dbReference type="NCBI Taxonomy" id="104102"/>
    <lineage>
        <taxon>Bacteria</taxon>
        <taxon>Pseudomonadati</taxon>
        <taxon>Pseudomonadota</taxon>
        <taxon>Alphaproteobacteria</taxon>
        <taxon>Acetobacterales</taxon>
        <taxon>Acetobacteraceae</taxon>
        <taxon>Acetobacter</taxon>
    </lineage>
</organism>
<dbReference type="Pfam" id="PF01613">
    <property type="entry name" value="Flavin_Reduct"/>
    <property type="match status" value="1"/>
</dbReference>
<evidence type="ECO:0000259" key="1">
    <source>
        <dbReference type="SMART" id="SM00903"/>
    </source>
</evidence>
<dbReference type="PANTHER" id="PTHR43812">
    <property type="entry name" value="BLR2425 PROTEIN"/>
    <property type="match status" value="1"/>
</dbReference>
<dbReference type="EMBL" id="LHZT01000132">
    <property type="protein sequence ID" value="KXV55549.1"/>
    <property type="molecule type" value="Genomic_DNA"/>
</dbReference>
<dbReference type="GO" id="GO:0010181">
    <property type="term" value="F:FMN binding"/>
    <property type="evidence" value="ECO:0007669"/>
    <property type="project" value="InterPro"/>
</dbReference>
<dbReference type="Gene3D" id="2.30.110.10">
    <property type="entry name" value="Electron Transport, Fmn-binding Protein, Chain A"/>
    <property type="match status" value="1"/>
</dbReference>
<dbReference type="RefSeq" id="WP_061489346.1">
    <property type="nucleotide sequence ID" value="NZ_LHZT01000132.1"/>
</dbReference>
<dbReference type="PANTHER" id="PTHR43812:SF2">
    <property type="entry name" value="FLAVIN REDUCTASE LIKE DOMAIN-CONTAINING PROTEIN"/>
    <property type="match status" value="1"/>
</dbReference>
<dbReference type="InterPro" id="IPR012349">
    <property type="entry name" value="Split_barrel_FMN-bd"/>
</dbReference>
<dbReference type="SUPFAM" id="SSF50475">
    <property type="entry name" value="FMN-binding split barrel"/>
    <property type="match status" value="1"/>
</dbReference>
<dbReference type="InterPro" id="IPR002563">
    <property type="entry name" value="Flavin_Rdtase-like_dom"/>
</dbReference>
<dbReference type="PATRIC" id="fig|104102.12.peg.2841"/>
<dbReference type="AlphaFoldDB" id="A0A149TR05"/>
<dbReference type="GO" id="GO:0016646">
    <property type="term" value="F:oxidoreductase activity, acting on the CH-NH group of donors, NAD or NADP as acceptor"/>
    <property type="evidence" value="ECO:0007669"/>
    <property type="project" value="UniProtKB-ARBA"/>
</dbReference>
<evidence type="ECO:0000313" key="3">
    <source>
        <dbReference type="Proteomes" id="UP000075411"/>
    </source>
</evidence>
<reference evidence="2 3" key="1">
    <citation type="submission" date="2015-06" db="EMBL/GenBank/DDBJ databases">
        <title>Improved classification and identification of acetic acid bacteria using matrix-assisted laser desorption/ionization time-of-flight mass spectrometry; Gluconobacter nephelii and Gluconobacter uchimurae are later heterotypic synonyms of Gluconobacter japonicus and Gluconobacter oxydans, respectively.</title>
        <authorList>
            <person name="Li L."/>
            <person name="Cleenwerck I."/>
            <person name="De Vuyst L."/>
            <person name="Vandamme P."/>
        </authorList>
    </citation>
    <scope>NUCLEOTIDE SEQUENCE [LARGE SCALE GENOMIC DNA]</scope>
    <source>
        <strain evidence="2 3">LMG 1663</strain>
    </source>
</reference>
<dbReference type="OrthoDB" id="9783347at2"/>
<feature type="domain" description="Flavin reductase like" evidence="1">
    <location>
        <begin position="26"/>
        <end position="177"/>
    </location>
</feature>
<dbReference type="Proteomes" id="UP000075411">
    <property type="component" value="Unassembled WGS sequence"/>
</dbReference>
<accession>A0A149TR05</accession>
<protein>
    <submittedName>
        <fullName evidence="2">Asp/Glu/hydantoin racemase</fullName>
    </submittedName>
</protein>
<proteinExistence type="predicted"/>
<evidence type="ECO:0000313" key="2">
    <source>
        <dbReference type="EMBL" id="KXV55549.1"/>
    </source>
</evidence>
<gene>
    <name evidence="2" type="ORF">AD947_16915</name>
</gene>
<comment type="caution">
    <text evidence="2">The sequence shown here is derived from an EMBL/GenBank/DDBJ whole genome shotgun (WGS) entry which is preliminary data.</text>
</comment>